<feature type="domain" description="PAC" evidence="10">
    <location>
        <begin position="275"/>
        <end position="330"/>
    </location>
</feature>
<dbReference type="InterPro" id="IPR003594">
    <property type="entry name" value="HATPase_dom"/>
</dbReference>
<dbReference type="InterPro" id="IPR013655">
    <property type="entry name" value="PAS_fold_3"/>
</dbReference>
<keyword evidence="12" id="KW-1185">Reference proteome</keyword>
<evidence type="ECO:0000259" key="10">
    <source>
        <dbReference type="PROSITE" id="PS50113"/>
    </source>
</evidence>
<dbReference type="CDD" id="cd00082">
    <property type="entry name" value="HisKA"/>
    <property type="match status" value="1"/>
</dbReference>
<feature type="domain" description="PAS" evidence="9">
    <location>
        <begin position="7"/>
        <end position="79"/>
    </location>
</feature>
<dbReference type="InterPro" id="IPR036097">
    <property type="entry name" value="HisK_dim/P_sf"/>
</dbReference>
<keyword evidence="3 5" id="KW-0597">Phosphoprotein</keyword>
<dbReference type="CDD" id="cd00130">
    <property type="entry name" value="PAS"/>
    <property type="match status" value="2"/>
</dbReference>
<dbReference type="Pfam" id="PF08447">
    <property type="entry name" value="PAS_3"/>
    <property type="match status" value="1"/>
</dbReference>
<dbReference type="InterPro" id="IPR036890">
    <property type="entry name" value="HATPase_C_sf"/>
</dbReference>
<dbReference type="PROSITE" id="PS50109">
    <property type="entry name" value="HIS_KIN"/>
    <property type="match status" value="1"/>
</dbReference>
<dbReference type="InterPro" id="IPR011006">
    <property type="entry name" value="CheY-like_superfamily"/>
</dbReference>
<feature type="domain" description="Response regulatory" evidence="8">
    <location>
        <begin position="593"/>
        <end position="710"/>
    </location>
</feature>
<organism evidence="11 12">
    <name type="scientific">Novipirellula caenicola</name>
    <dbReference type="NCBI Taxonomy" id="1536901"/>
    <lineage>
        <taxon>Bacteria</taxon>
        <taxon>Pseudomonadati</taxon>
        <taxon>Planctomycetota</taxon>
        <taxon>Planctomycetia</taxon>
        <taxon>Pirellulales</taxon>
        <taxon>Pirellulaceae</taxon>
        <taxon>Novipirellula</taxon>
    </lineage>
</organism>
<dbReference type="InterPro" id="IPR001610">
    <property type="entry name" value="PAC"/>
</dbReference>
<keyword evidence="11" id="KW-0418">Kinase</keyword>
<feature type="modified residue" description="4-aspartylphosphate" evidence="5">
    <location>
        <position position="645"/>
    </location>
</feature>
<dbReference type="PROSITE" id="PS50110">
    <property type="entry name" value="RESPONSE_REGULATORY"/>
    <property type="match status" value="1"/>
</dbReference>
<evidence type="ECO:0000256" key="4">
    <source>
        <dbReference type="ARBA" id="ARBA00023012"/>
    </source>
</evidence>
<dbReference type="NCBIfam" id="TIGR00229">
    <property type="entry name" value="sensory_box"/>
    <property type="match status" value="1"/>
</dbReference>
<evidence type="ECO:0000313" key="11">
    <source>
        <dbReference type="EMBL" id="GAA5508582.1"/>
    </source>
</evidence>
<dbReference type="EC" id="2.7.13.3" evidence="2"/>
<evidence type="ECO:0000259" key="8">
    <source>
        <dbReference type="PROSITE" id="PS50110"/>
    </source>
</evidence>
<dbReference type="SMART" id="SM00387">
    <property type="entry name" value="HATPase_c"/>
    <property type="match status" value="1"/>
</dbReference>
<dbReference type="SUPFAM" id="SSF55874">
    <property type="entry name" value="ATPase domain of HSP90 chaperone/DNA topoisomerase II/histidine kinase"/>
    <property type="match status" value="1"/>
</dbReference>
<dbReference type="SUPFAM" id="SSF47384">
    <property type="entry name" value="Homodimeric domain of signal transducing histidine kinase"/>
    <property type="match status" value="1"/>
</dbReference>
<dbReference type="EMBL" id="BAABRO010000010">
    <property type="protein sequence ID" value="GAA5508582.1"/>
    <property type="molecule type" value="Genomic_DNA"/>
</dbReference>
<dbReference type="CDD" id="cd16922">
    <property type="entry name" value="HATPase_EvgS-ArcB-TorS-like"/>
    <property type="match status" value="1"/>
</dbReference>
<dbReference type="InterPro" id="IPR000014">
    <property type="entry name" value="PAS"/>
</dbReference>
<dbReference type="InterPro" id="IPR003661">
    <property type="entry name" value="HisK_dim/P_dom"/>
</dbReference>
<evidence type="ECO:0000256" key="1">
    <source>
        <dbReference type="ARBA" id="ARBA00000085"/>
    </source>
</evidence>
<dbReference type="PROSITE" id="PS50113">
    <property type="entry name" value="PAC"/>
    <property type="match status" value="1"/>
</dbReference>
<dbReference type="InterPro" id="IPR001789">
    <property type="entry name" value="Sig_transdc_resp-reg_receiver"/>
</dbReference>
<keyword evidence="11" id="KW-0808">Transferase</keyword>
<keyword evidence="4" id="KW-0902">Two-component regulatory system</keyword>
<dbReference type="PRINTS" id="PR00344">
    <property type="entry name" value="BCTRLSENSOR"/>
</dbReference>
<dbReference type="PANTHER" id="PTHR45339">
    <property type="entry name" value="HYBRID SIGNAL TRANSDUCTION HISTIDINE KINASE J"/>
    <property type="match status" value="1"/>
</dbReference>
<evidence type="ECO:0000256" key="3">
    <source>
        <dbReference type="ARBA" id="ARBA00022553"/>
    </source>
</evidence>
<dbReference type="SUPFAM" id="SSF55785">
    <property type="entry name" value="PYP-like sensor domain (PAS domain)"/>
    <property type="match status" value="2"/>
</dbReference>
<dbReference type="InterPro" id="IPR000700">
    <property type="entry name" value="PAS-assoc_C"/>
</dbReference>
<accession>A0ABP9VXL9</accession>
<dbReference type="InterPro" id="IPR005467">
    <property type="entry name" value="His_kinase_dom"/>
</dbReference>
<evidence type="ECO:0000256" key="2">
    <source>
        <dbReference type="ARBA" id="ARBA00012438"/>
    </source>
</evidence>
<dbReference type="Pfam" id="PF00072">
    <property type="entry name" value="Response_reg"/>
    <property type="match status" value="1"/>
</dbReference>
<dbReference type="SMART" id="SM00448">
    <property type="entry name" value="REC"/>
    <property type="match status" value="1"/>
</dbReference>
<proteinExistence type="predicted"/>
<dbReference type="PANTHER" id="PTHR45339:SF1">
    <property type="entry name" value="HYBRID SIGNAL TRANSDUCTION HISTIDINE KINASE J"/>
    <property type="match status" value="1"/>
</dbReference>
<comment type="catalytic activity">
    <reaction evidence="1">
        <text>ATP + protein L-histidine = ADP + protein N-phospho-L-histidine.</text>
        <dbReference type="EC" id="2.7.13.3"/>
    </reaction>
</comment>
<dbReference type="InterPro" id="IPR004358">
    <property type="entry name" value="Sig_transdc_His_kin-like_C"/>
</dbReference>
<name>A0ABP9VXL9_9BACT</name>
<dbReference type="SMART" id="SM00091">
    <property type="entry name" value="PAS"/>
    <property type="match status" value="2"/>
</dbReference>
<evidence type="ECO:0000256" key="6">
    <source>
        <dbReference type="SAM" id="MobiDB-lite"/>
    </source>
</evidence>
<dbReference type="InterPro" id="IPR035965">
    <property type="entry name" value="PAS-like_dom_sf"/>
</dbReference>
<gene>
    <name evidence="11" type="primary">rcsC_20</name>
    <name evidence="11" type="ORF">Rcae01_04049</name>
</gene>
<dbReference type="Gene3D" id="3.30.565.10">
    <property type="entry name" value="Histidine kinase-like ATPase, C-terminal domain"/>
    <property type="match status" value="1"/>
</dbReference>
<dbReference type="RefSeq" id="WP_345685359.1">
    <property type="nucleotide sequence ID" value="NZ_BAABRO010000010.1"/>
</dbReference>
<evidence type="ECO:0000259" key="7">
    <source>
        <dbReference type="PROSITE" id="PS50109"/>
    </source>
</evidence>
<dbReference type="CDD" id="cd17546">
    <property type="entry name" value="REC_hyHK_CKI1_RcsC-like"/>
    <property type="match status" value="1"/>
</dbReference>
<reference evidence="11 12" key="1">
    <citation type="submission" date="2024-02" db="EMBL/GenBank/DDBJ databases">
        <title>Rhodopirellula caenicola NBRC 110016.</title>
        <authorList>
            <person name="Ichikawa N."/>
            <person name="Katano-Makiyama Y."/>
            <person name="Hidaka K."/>
        </authorList>
    </citation>
    <scope>NUCLEOTIDE SEQUENCE [LARGE SCALE GENOMIC DNA]</scope>
    <source>
        <strain evidence="11 12">NBRC 110016</strain>
    </source>
</reference>
<dbReference type="Pfam" id="PF02518">
    <property type="entry name" value="HATPase_c"/>
    <property type="match status" value="1"/>
</dbReference>
<protein>
    <recommendedName>
        <fullName evidence="2">histidine kinase</fullName>
        <ecNumber evidence="2">2.7.13.3</ecNumber>
    </recommendedName>
</protein>
<dbReference type="Pfam" id="PF00512">
    <property type="entry name" value="HisKA"/>
    <property type="match status" value="1"/>
</dbReference>
<evidence type="ECO:0000259" key="9">
    <source>
        <dbReference type="PROSITE" id="PS50112"/>
    </source>
</evidence>
<dbReference type="GO" id="GO:0016301">
    <property type="term" value="F:kinase activity"/>
    <property type="evidence" value="ECO:0007669"/>
    <property type="project" value="UniProtKB-KW"/>
</dbReference>
<comment type="caution">
    <text evidence="11">The sequence shown here is derived from an EMBL/GenBank/DDBJ whole genome shotgun (WGS) entry which is preliminary data.</text>
</comment>
<dbReference type="Gene3D" id="3.30.450.20">
    <property type="entry name" value="PAS domain"/>
    <property type="match status" value="2"/>
</dbReference>
<dbReference type="Proteomes" id="UP001416858">
    <property type="component" value="Unassembled WGS sequence"/>
</dbReference>
<dbReference type="PROSITE" id="PS50112">
    <property type="entry name" value="PAS"/>
    <property type="match status" value="1"/>
</dbReference>
<evidence type="ECO:0000256" key="5">
    <source>
        <dbReference type="PROSITE-ProRule" id="PRU00169"/>
    </source>
</evidence>
<dbReference type="Gene3D" id="1.10.287.130">
    <property type="match status" value="1"/>
</dbReference>
<evidence type="ECO:0000313" key="12">
    <source>
        <dbReference type="Proteomes" id="UP001416858"/>
    </source>
</evidence>
<dbReference type="SMART" id="SM00388">
    <property type="entry name" value="HisKA"/>
    <property type="match status" value="1"/>
</dbReference>
<dbReference type="Gene3D" id="3.40.50.2300">
    <property type="match status" value="1"/>
</dbReference>
<dbReference type="SMART" id="SM00086">
    <property type="entry name" value="PAC"/>
    <property type="match status" value="1"/>
</dbReference>
<sequence length="717" mass="79994">MQQAKLSDERLRLALSLADVGVVDIDYRSDTAVADPKAAELFDVPLGQTLSRSVLWNRIHPEDRAKLEVAWEEPSLRDSEFSAEFRVVHDNGEVRRLCVREKAFASTTPGADRNDFGVLVVRDQPSAAGLVETGAIQLPQHRVADGSHRVNRSVSSDPPDSQSDEKPSVPAESEFFQRAHQIEDTNRKLRETLQKLRESESRLLMAAETTGFGTYEYNIETQQSVWSSQLYRIFGIDEGTPLIGSKLLNHIHEKDRDRFLRLYHKAIQPGASERHSIQFRIVRPDGEVRWVVDSGRVLCDNADDPQKSRRLIGTLQDITEQKDFEQSLKRARRVAEAANRSRGEFLANMSHEIRTPMTAILGHADILKDHLRDPDNVQAVETIRRNGAYLLEIINDILDLSKIDAGKLEIEQERIQLDSLVADIRSLMDVRAKEKGLPLLVEFAGLIPEIIETDAVRLRQILLNLLGNAIKFTDRGKVRLVVRYLGDKNQVQFDVIDTGIGISPDILQTLFQPFQQADNSSTRSFGGTGLGLAISRRLAQALGGDVTVQSKFGHGSTFSLTIHVGGSVKLVEPRLDISNDPETSMQHIELDGTVLVVDDRRDIRFLAQHFIEKAGGTVVTATNGQEAIELLQSTDPPPVQVIVMDMQMPVMDGYDAARHLREHGCQLPIIALTANAMKSDRQECLDAGCTDYSTKPLDGVKLVAMIDRWMGTLHSTT</sequence>
<dbReference type="SUPFAM" id="SSF52172">
    <property type="entry name" value="CheY-like"/>
    <property type="match status" value="1"/>
</dbReference>
<dbReference type="Gene3D" id="2.10.70.100">
    <property type="match status" value="1"/>
</dbReference>
<feature type="region of interest" description="Disordered" evidence="6">
    <location>
        <begin position="141"/>
        <end position="172"/>
    </location>
</feature>
<feature type="domain" description="Histidine kinase" evidence="7">
    <location>
        <begin position="348"/>
        <end position="566"/>
    </location>
</feature>